<proteinExistence type="predicted"/>
<evidence type="ECO:0000259" key="2">
    <source>
        <dbReference type="Pfam" id="PF00085"/>
    </source>
</evidence>
<evidence type="ECO:0000256" key="1">
    <source>
        <dbReference type="SAM" id="SignalP"/>
    </source>
</evidence>
<feature type="chain" id="PRO_5008065410" evidence="1">
    <location>
        <begin position="23"/>
        <end position="130"/>
    </location>
</feature>
<dbReference type="CDD" id="cd02947">
    <property type="entry name" value="TRX_family"/>
    <property type="match status" value="1"/>
</dbReference>
<comment type="caution">
    <text evidence="3">The sequence shown here is derived from an EMBL/GenBank/DDBJ whole genome shotgun (WGS) entry which is preliminary data.</text>
</comment>
<reference evidence="3 4" key="1">
    <citation type="submission" date="2016-02" db="EMBL/GenBank/DDBJ databases">
        <authorList>
            <person name="Wen L."/>
            <person name="He K."/>
            <person name="Yang H."/>
        </authorList>
    </citation>
    <scope>NUCLEOTIDE SEQUENCE [LARGE SCALE GENOMIC DNA]</scope>
    <source>
        <strain evidence="3 4">CD09_2</strain>
    </source>
</reference>
<keyword evidence="1" id="KW-0732">Signal</keyword>
<evidence type="ECO:0000313" key="3">
    <source>
        <dbReference type="EMBL" id="OAH45376.1"/>
    </source>
</evidence>
<sequence>MFTRMTGALFAATMLAAAPAHAAEFRDFDHAAFAAAQAEGRPILLDVHAWWCPVCASQNHTIKQTVSTSKAYDRLIIFRINYDKQKPVWQSFGVRKQATLIAFHGRQEVGRIQYMTNKDKINALLASTVR</sequence>
<dbReference type="AlphaFoldDB" id="A0A177JX29"/>
<dbReference type="EMBL" id="LSTR01000025">
    <property type="protein sequence ID" value="OAH45376.1"/>
    <property type="molecule type" value="Genomic_DNA"/>
</dbReference>
<evidence type="ECO:0000313" key="4">
    <source>
        <dbReference type="Proteomes" id="UP000077262"/>
    </source>
</evidence>
<feature type="signal peptide" evidence="1">
    <location>
        <begin position="1"/>
        <end position="22"/>
    </location>
</feature>
<dbReference type="InterPro" id="IPR036249">
    <property type="entry name" value="Thioredoxin-like_sf"/>
</dbReference>
<dbReference type="Gene3D" id="3.40.30.10">
    <property type="entry name" value="Glutaredoxin"/>
    <property type="match status" value="1"/>
</dbReference>
<dbReference type="RefSeq" id="WP_063976208.1">
    <property type="nucleotide sequence ID" value="NZ_LSTR01000025.1"/>
</dbReference>
<dbReference type="Pfam" id="PF00085">
    <property type="entry name" value="Thioredoxin"/>
    <property type="match status" value="1"/>
</dbReference>
<dbReference type="SUPFAM" id="SSF52833">
    <property type="entry name" value="Thioredoxin-like"/>
    <property type="match status" value="1"/>
</dbReference>
<name>A0A177JX29_SPHYA</name>
<feature type="domain" description="Thioredoxin" evidence="2">
    <location>
        <begin position="33"/>
        <end position="125"/>
    </location>
</feature>
<accession>A0A177JX29</accession>
<dbReference type="OrthoDB" id="7950124at2"/>
<gene>
    <name evidence="3" type="ORF">AX777_17345</name>
</gene>
<protein>
    <submittedName>
        <fullName evidence="3">Thioredoxin</fullName>
    </submittedName>
</protein>
<organism evidence="3 4">
    <name type="scientific">Sphingobium yanoikuyae</name>
    <name type="common">Sphingomonas yanoikuyae</name>
    <dbReference type="NCBI Taxonomy" id="13690"/>
    <lineage>
        <taxon>Bacteria</taxon>
        <taxon>Pseudomonadati</taxon>
        <taxon>Pseudomonadota</taxon>
        <taxon>Alphaproteobacteria</taxon>
        <taxon>Sphingomonadales</taxon>
        <taxon>Sphingomonadaceae</taxon>
        <taxon>Sphingobium</taxon>
    </lineage>
</organism>
<dbReference type="Proteomes" id="UP000077262">
    <property type="component" value="Unassembled WGS sequence"/>
</dbReference>
<dbReference type="InterPro" id="IPR013766">
    <property type="entry name" value="Thioredoxin_domain"/>
</dbReference>